<evidence type="ECO:0000313" key="3">
    <source>
        <dbReference type="Proteomes" id="UP000618319"/>
    </source>
</evidence>
<feature type="signal peptide" evidence="1">
    <location>
        <begin position="1"/>
        <end position="19"/>
    </location>
</feature>
<keyword evidence="1" id="KW-0732">Signal</keyword>
<keyword evidence="3" id="KW-1185">Reference proteome</keyword>
<comment type="caution">
    <text evidence="2">The sequence shown here is derived from an EMBL/GenBank/DDBJ whole genome shotgun (WGS) entry which is preliminary data.</text>
</comment>
<dbReference type="RefSeq" id="WP_196940176.1">
    <property type="nucleotide sequence ID" value="NZ_MU158690.1"/>
</dbReference>
<proteinExistence type="predicted"/>
<sequence>MRKIMFSILFLWISTTAFGQSMDWAYFASHPGVSYADDTKLIYESTDGLLKVTYELKQINGDNILYYDIQLTPLPGDPITYLQYFGYSEGSIYEEQPHTPFWDDYDGAPLSGSVILNQGDPEYFHLGVGVTTASNIDHYFGFFPIYYPN</sequence>
<feature type="chain" id="PRO_5045721614" evidence="1">
    <location>
        <begin position="20"/>
        <end position="149"/>
    </location>
</feature>
<evidence type="ECO:0000256" key="1">
    <source>
        <dbReference type="SAM" id="SignalP"/>
    </source>
</evidence>
<name>A0ABR9TB50_9SPHI</name>
<reference evidence="2 3" key="1">
    <citation type="submission" date="2018-02" db="EMBL/GenBank/DDBJ databases">
        <title>Sphingobacterium KA21.</title>
        <authorList>
            <person name="Vasarhelyi B.M."/>
            <person name="Deshmukh S."/>
            <person name="Balint B."/>
            <person name="Kukolya J."/>
        </authorList>
    </citation>
    <scope>NUCLEOTIDE SEQUENCE [LARGE SCALE GENOMIC DNA]</scope>
    <source>
        <strain evidence="2 3">Ka21</strain>
    </source>
</reference>
<gene>
    <name evidence="2" type="ORF">C4F40_16165</name>
</gene>
<accession>A0ABR9TB50</accession>
<protein>
    <submittedName>
        <fullName evidence="2">Uncharacterized protein</fullName>
    </submittedName>
</protein>
<organism evidence="2 3">
    <name type="scientific">Sphingobacterium pedocola</name>
    <dbReference type="NCBI Taxonomy" id="2082722"/>
    <lineage>
        <taxon>Bacteria</taxon>
        <taxon>Pseudomonadati</taxon>
        <taxon>Bacteroidota</taxon>
        <taxon>Sphingobacteriia</taxon>
        <taxon>Sphingobacteriales</taxon>
        <taxon>Sphingobacteriaceae</taxon>
        <taxon>Sphingobacterium</taxon>
    </lineage>
</organism>
<evidence type="ECO:0000313" key="2">
    <source>
        <dbReference type="EMBL" id="MBE8722262.1"/>
    </source>
</evidence>
<dbReference type="Proteomes" id="UP000618319">
    <property type="component" value="Unassembled WGS sequence"/>
</dbReference>
<dbReference type="EMBL" id="PSKQ01000023">
    <property type="protein sequence ID" value="MBE8722262.1"/>
    <property type="molecule type" value="Genomic_DNA"/>
</dbReference>